<dbReference type="InterPro" id="IPR004358">
    <property type="entry name" value="Sig_transdc_His_kin-like_C"/>
</dbReference>
<dbReference type="InterPro" id="IPR013727">
    <property type="entry name" value="2CSK_N"/>
</dbReference>
<evidence type="ECO:0000256" key="8">
    <source>
        <dbReference type="ARBA" id="ARBA00022989"/>
    </source>
</evidence>
<dbReference type="SUPFAM" id="SSF47384">
    <property type="entry name" value="Homodimeric domain of signal transducing histidine kinase"/>
    <property type="match status" value="1"/>
</dbReference>
<dbReference type="PROSITE" id="PS50109">
    <property type="entry name" value="HIS_KIN"/>
    <property type="match status" value="1"/>
</dbReference>
<sequence length="476" mass="50755">MSRWSHWSLRRTLLAVLLPGLLLVMGLELAAGWRNALAAANTAFDRSLLGAIKSMDANISTTGGGLAVELPYQMLEFFELTASGQVFYRVASGDGLVEIGNAGLPGPPHALADRAPQFYDANYFGVPVRVGAWQRPLDRELSQGSHSDRVIVQVAETLESRQDFTRRLVWESVARDTLLLATALALVALAVYGALRPLSRLRAEVARRASDDLTPIATDRVPKDVAPLVEAINLHMQRYGRAMAQQRQFIDDASHQLRTPLTTLATQVGYALRVHDDATHTLAAIKTELDAAIRQTNQMLALARADAQELHAGPLDLMALAETVARRLWPLARQQGLDLGLEPLAEGGPVRAWGDAGLLEQALANLVHNALQHVPRGGQVTVQAGVRGGMALLCVRDDGPGLSAADRACAGQRFVRLGTDNTQGSGLGLSIAQAIVQRHGGYLQLDDATPGAASPGLAVVLAWPLSASPSVAEASG</sequence>
<reference evidence="14" key="1">
    <citation type="journal article" date="2019" name="Int. J. Syst. Evol. Microbiol.">
        <title>The Global Catalogue of Microorganisms (GCM) 10K type strain sequencing project: providing services to taxonomists for standard genome sequencing and annotation.</title>
        <authorList>
            <consortium name="The Broad Institute Genomics Platform"/>
            <consortium name="The Broad Institute Genome Sequencing Center for Infectious Disease"/>
            <person name="Wu L."/>
            <person name="Ma J."/>
        </authorList>
    </citation>
    <scope>NUCLEOTIDE SEQUENCE [LARGE SCALE GENOMIC DNA]</scope>
    <source>
        <strain evidence="14">JCM 17561</strain>
    </source>
</reference>
<keyword evidence="4" id="KW-0597">Phosphoprotein</keyword>
<dbReference type="CDD" id="cd00082">
    <property type="entry name" value="HisKA"/>
    <property type="match status" value="1"/>
</dbReference>
<dbReference type="SUPFAM" id="SSF55874">
    <property type="entry name" value="ATPase domain of HSP90 chaperone/DNA topoisomerase II/histidine kinase"/>
    <property type="match status" value="1"/>
</dbReference>
<evidence type="ECO:0000259" key="11">
    <source>
        <dbReference type="PROSITE" id="PS50109"/>
    </source>
</evidence>
<dbReference type="Gene3D" id="3.30.565.10">
    <property type="entry name" value="Histidine kinase-like ATPase, C-terminal domain"/>
    <property type="match status" value="1"/>
</dbReference>
<protein>
    <recommendedName>
        <fullName evidence="3">histidine kinase</fullName>
        <ecNumber evidence="3">2.7.13.3</ecNumber>
    </recommendedName>
</protein>
<dbReference type="Pfam" id="PF00512">
    <property type="entry name" value="HisKA"/>
    <property type="match status" value="1"/>
</dbReference>
<name>A0ABP7QME8_9BURK</name>
<dbReference type="EMBL" id="BAABBP010000003">
    <property type="protein sequence ID" value="GAA3984536.1"/>
    <property type="molecule type" value="Genomic_DNA"/>
</dbReference>
<evidence type="ECO:0000256" key="1">
    <source>
        <dbReference type="ARBA" id="ARBA00000085"/>
    </source>
</evidence>
<dbReference type="SMART" id="SM00387">
    <property type="entry name" value="HATPase_c"/>
    <property type="match status" value="1"/>
</dbReference>
<evidence type="ECO:0000256" key="5">
    <source>
        <dbReference type="ARBA" id="ARBA00022679"/>
    </source>
</evidence>
<evidence type="ECO:0000256" key="4">
    <source>
        <dbReference type="ARBA" id="ARBA00022553"/>
    </source>
</evidence>
<accession>A0ABP7QME8</accession>
<dbReference type="EC" id="2.7.13.3" evidence="3"/>
<dbReference type="PANTHER" id="PTHR45436">
    <property type="entry name" value="SENSOR HISTIDINE KINASE YKOH"/>
    <property type="match status" value="1"/>
</dbReference>
<dbReference type="InterPro" id="IPR003594">
    <property type="entry name" value="HATPase_dom"/>
</dbReference>
<dbReference type="PRINTS" id="PR00344">
    <property type="entry name" value="BCTRLSENSOR"/>
</dbReference>
<keyword evidence="10" id="KW-0472">Membrane</keyword>
<keyword evidence="5" id="KW-0808">Transferase</keyword>
<keyword evidence="6" id="KW-0812">Transmembrane</keyword>
<keyword evidence="8" id="KW-1133">Transmembrane helix</keyword>
<feature type="domain" description="Histidine kinase" evidence="11">
    <location>
        <begin position="252"/>
        <end position="467"/>
    </location>
</feature>
<dbReference type="Pfam" id="PF02518">
    <property type="entry name" value="HATPase_c"/>
    <property type="match status" value="1"/>
</dbReference>
<dbReference type="Pfam" id="PF08521">
    <property type="entry name" value="2CSK_N"/>
    <property type="match status" value="1"/>
</dbReference>
<dbReference type="Proteomes" id="UP001501627">
    <property type="component" value="Unassembled WGS sequence"/>
</dbReference>
<dbReference type="PROSITE" id="PS50885">
    <property type="entry name" value="HAMP"/>
    <property type="match status" value="1"/>
</dbReference>
<evidence type="ECO:0000313" key="13">
    <source>
        <dbReference type="EMBL" id="GAA3984536.1"/>
    </source>
</evidence>
<dbReference type="PANTHER" id="PTHR45436:SF1">
    <property type="entry name" value="SENSOR PROTEIN QSEC"/>
    <property type="match status" value="1"/>
</dbReference>
<evidence type="ECO:0000256" key="7">
    <source>
        <dbReference type="ARBA" id="ARBA00022777"/>
    </source>
</evidence>
<comment type="subcellular location">
    <subcellularLocation>
        <location evidence="2">Membrane</location>
    </subcellularLocation>
</comment>
<evidence type="ECO:0000256" key="2">
    <source>
        <dbReference type="ARBA" id="ARBA00004370"/>
    </source>
</evidence>
<dbReference type="InterPro" id="IPR003661">
    <property type="entry name" value="HisK_dim/P_dom"/>
</dbReference>
<dbReference type="InterPro" id="IPR036890">
    <property type="entry name" value="HATPase_C_sf"/>
</dbReference>
<evidence type="ECO:0000256" key="3">
    <source>
        <dbReference type="ARBA" id="ARBA00012438"/>
    </source>
</evidence>
<proteinExistence type="predicted"/>
<evidence type="ECO:0000256" key="10">
    <source>
        <dbReference type="ARBA" id="ARBA00023136"/>
    </source>
</evidence>
<dbReference type="InterPro" id="IPR036097">
    <property type="entry name" value="HisK_dim/P_sf"/>
</dbReference>
<keyword evidence="7 13" id="KW-0418">Kinase</keyword>
<dbReference type="GO" id="GO:0016301">
    <property type="term" value="F:kinase activity"/>
    <property type="evidence" value="ECO:0007669"/>
    <property type="project" value="UniProtKB-KW"/>
</dbReference>
<comment type="catalytic activity">
    <reaction evidence="1">
        <text>ATP + protein L-histidine = ADP + protein N-phospho-L-histidine.</text>
        <dbReference type="EC" id="2.7.13.3"/>
    </reaction>
</comment>
<evidence type="ECO:0000256" key="6">
    <source>
        <dbReference type="ARBA" id="ARBA00022692"/>
    </source>
</evidence>
<evidence type="ECO:0000313" key="14">
    <source>
        <dbReference type="Proteomes" id="UP001501627"/>
    </source>
</evidence>
<gene>
    <name evidence="13" type="ORF">GCM10022279_04720</name>
</gene>
<organism evidence="13 14">
    <name type="scientific">Comamonas faecalis</name>
    <dbReference type="NCBI Taxonomy" id="1387849"/>
    <lineage>
        <taxon>Bacteria</taxon>
        <taxon>Pseudomonadati</taxon>
        <taxon>Pseudomonadota</taxon>
        <taxon>Betaproteobacteria</taxon>
        <taxon>Burkholderiales</taxon>
        <taxon>Comamonadaceae</taxon>
        <taxon>Comamonas</taxon>
    </lineage>
</organism>
<dbReference type="Gene3D" id="1.10.287.130">
    <property type="match status" value="1"/>
</dbReference>
<comment type="caution">
    <text evidence="13">The sequence shown here is derived from an EMBL/GenBank/DDBJ whole genome shotgun (WGS) entry which is preliminary data.</text>
</comment>
<dbReference type="InterPro" id="IPR050428">
    <property type="entry name" value="TCS_sensor_his_kinase"/>
</dbReference>
<dbReference type="RefSeq" id="WP_103045721.1">
    <property type="nucleotide sequence ID" value="NZ_BAABBP010000003.1"/>
</dbReference>
<evidence type="ECO:0000259" key="12">
    <source>
        <dbReference type="PROSITE" id="PS50885"/>
    </source>
</evidence>
<keyword evidence="14" id="KW-1185">Reference proteome</keyword>
<keyword evidence="9" id="KW-0902">Two-component regulatory system</keyword>
<dbReference type="SMART" id="SM00388">
    <property type="entry name" value="HisKA"/>
    <property type="match status" value="1"/>
</dbReference>
<dbReference type="InterPro" id="IPR005467">
    <property type="entry name" value="His_kinase_dom"/>
</dbReference>
<evidence type="ECO:0000256" key="9">
    <source>
        <dbReference type="ARBA" id="ARBA00023012"/>
    </source>
</evidence>
<feature type="domain" description="HAMP" evidence="12">
    <location>
        <begin position="192"/>
        <end position="244"/>
    </location>
</feature>
<dbReference type="InterPro" id="IPR003660">
    <property type="entry name" value="HAMP_dom"/>
</dbReference>